<evidence type="ECO:0000256" key="3">
    <source>
        <dbReference type="PROSITE-ProRule" id="PRU00464"/>
    </source>
</evidence>
<dbReference type="Pfam" id="PF01230">
    <property type="entry name" value="HIT"/>
    <property type="match status" value="1"/>
</dbReference>
<dbReference type="GO" id="GO:0009117">
    <property type="term" value="P:nucleotide metabolic process"/>
    <property type="evidence" value="ECO:0007669"/>
    <property type="project" value="TreeGrafter"/>
</dbReference>
<keyword evidence="5" id="KW-0378">Hydrolase</keyword>
<dbReference type="InterPro" id="IPR011146">
    <property type="entry name" value="HIT-like"/>
</dbReference>
<evidence type="ECO:0000313" key="5">
    <source>
        <dbReference type="EMBL" id="AMT94432.1"/>
    </source>
</evidence>
<dbReference type="AlphaFoldDB" id="A0A142NPB4"/>
<evidence type="ECO:0000256" key="1">
    <source>
        <dbReference type="PIRSR" id="PIRSR601310-1"/>
    </source>
</evidence>
<dbReference type="GO" id="GO:0016787">
    <property type="term" value="F:hydrolase activity"/>
    <property type="evidence" value="ECO:0007669"/>
    <property type="project" value="UniProtKB-KW"/>
</dbReference>
<dbReference type="PROSITE" id="PS51084">
    <property type="entry name" value="HIT_2"/>
    <property type="match status" value="1"/>
</dbReference>
<reference evidence="6" key="1">
    <citation type="submission" date="2016-03" db="EMBL/GenBank/DDBJ databases">
        <authorList>
            <person name="Ploux O."/>
        </authorList>
    </citation>
    <scope>NUCLEOTIDE SEQUENCE [LARGE SCALE GENOMIC DNA]</scope>
    <source>
        <strain evidence="6">BS258</strain>
    </source>
</reference>
<feature type="active site" description="Tele-AMP-histidine intermediate" evidence="1">
    <location>
        <position position="100"/>
    </location>
</feature>
<dbReference type="PANTHER" id="PTHR46648:SF1">
    <property type="entry name" value="ADENOSINE 5'-MONOPHOSPHORAMIDASE HNT1"/>
    <property type="match status" value="1"/>
</dbReference>
<dbReference type="InterPro" id="IPR039384">
    <property type="entry name" value="HINT"/>
</dbReference>
<dbReference type="Gene3D" id="3.30.428.10">
    <property type="entry name" value="HIT-like"/>
    <property type="match status" value="1"/>
</dbReference>
<gene>
    <name evidence="5" type="ORF">A2T55_12150</name>
</gene>
<dbReference type="EMBL" id="CP014869">
    <property type="protein sequence ID" value="AMT94432.1"/>
    <property type="molecule type" value="Genomic_DNA"/>
</dbReference>
<dbReference type="Proteomes" id="UP000075950">
    <property type="component" value="Chromosome"/>
</dbReference>
<evidence type="ECO:0000256" key="2">
    <source>
        <dbReference type="PIRSR" id="PIRSR601310-3"/>
    </source>
</evidence>
<feature type="domain" description="HIT" evidence="4">
    <location>
        <begin position="6"/>
        <end position="114"/>
    </location>
</feature>
<dbReference type="PANTHER" id="PTHR46648">
    <property type="entry name" value="HIT FAMILY PROTEIN 1"/>
    <property type="match status" value="1"/>
</dbReference>
<proteinExistence type="predicted"/>
<dbReference type="InterPro" id="IPR001310">
    <property type="entry name" value="Histidine_triad_HIT"/>
</dbReference>
<evidence type="ECO:0000313" key="6">
    <source>
        <dbReference type="Proteomes" id="UP000075950"/>
    </source>
</evidence>
<dbReference type="KEGG" id="bly:A2T55_12150"/>
<dbReference type="InterPro" id="IPR036265">
    <property type="entry name" value="HIT-like_sf"/>
</dbReference>
<dbReference type="CDD" id="cd01277">
    <property type="entry name" value="HINT_subgroup"/>
    <property type="match status" value="1"/>
</dbReference>
<dbReference type="RefSeq" id="WP_062861994.1">
    <property type="nucleotide sequence ID" value="NZ_CP014869.1"/>
</dbReference>
<evidence type="ECO:0000259" key="4">
    <source>
        <dbReference type="PROSITE" id="PS51084"/>
    </source>
</evidence>
<accession>A0A142NPB4</accession>
<sequence>MSNDCIFCQIVAGQAPSAPIAETESTFAFMDIQPGSDGHLLVVPKRHSTDLRDIPADDLAEVALESQRIAKHAYSAWDADGVNLLNCCGADAWQTVFHFHMHVIPRYRDKDKDRLRLPFEPGIRGNQDLIDSLAASMRESLGEG</sequence>
<feature type="short sequence motif" description="Histidine triad motif" evidence="2 3">
    <location>
        <begin position="98"/>
        <end position="102"/>
    </location>
</feature>
<name>A0A142NPB4_BRELN</name>
<protein>
    <submittedName>
        <fullName evidence="5">HIT family hydrolase</fullName>
    </submittedName>
</protein>
<dbReference type="SUPFAM" id="SSF54197">
    <property type="entry name" value="HIT-like"/>
    <property type="match status" value="1"/>
</dbReference>
<organism evidence="5 6">
    <name type="scientific">Brevibacterium linens</name>
    <dbReference type="NCBI Taxonomy" id="1703"/>
    <lineage>
        <taxon>Bacteria</taxon>
        <taxon>Bacillati</taxon>
        <taxon>Actinomycetota</taxon>
        <taxon>Actinomycetes</taxon>
        <taxon>Micrococcales</taxon>
        <taxon>Brevibacteriaceae</taxon>
        <taxon>Brevibacterium</taxon>
    </lineage>
</organism>
<dbReference type="PRINTS" id="PR00332">
    <property type="entry name" value="HISTRIAD"/>
</dbReference>